<dbReference type="InterPro" id="IPR024928">
    <property type="entry name" value="E3_ub_ligase_SMURF1"/>
</dbReference>
<evidence type="ECO:0000256" key="3">
    <source>
        <dbReference type="ARBA" id="ARBA00004906"/>
    </source>
</evidence>
<feature type="region of interest" description="Disordered" evidence="12">
    <location>
        <begin position="149"/>
        <end position="268"/>
    </location>
</feature>
<dbReference type="FunFam" id="3.30.2410.10:FF:000002">
    <property type="entry name" value="E3 ubiquitin-protein ligase HECW2"/>
    <property type="match status" value="1"/>
</dbReference>
<keyword evidence="8" id="KW-0539">Nucleus</keyword>
<feature type="domain" description="WW" evidence="14">
    <location>
        <begin position="368"/>
        <end position="401"/>
    </location>
</feature>
<evidence type="ECO:0000313" key="16">
    <source>
        <dbReference type="Proteomes" id="UP000515163"/>
    </source>
</evidence>
<dbReference type="FunFam" id="2.20.70.10:FF:000005">
    <property type="entry name" value="E3 ubiquitin-protein ligase"/>
    <property type="match status" value="1"/>
</dbReference>
<dbReference type="AlphaFoldDB" id="A0A6P8HB38"/>
<name>A0A6P8HB38_ACTTE</name>
<dbReference type="Pfam" id="PF00168">
    <property type="entry name" value="C2"/>
    <property type="match status" value="1"/>
</dbReference>
<dbReference type="FunFam" id="2.20.70.10:FF:000157">
    <property type="entry name" value="E3 ubiquitin-protein ligase"/>
    <property type="match status" value="1"/>
</dbReference>
<keyword evidence="6 9" id="KW-0833">Ubl conjugation pathway</keyword>
<evidence type="ECO:0000256" key="9">
    <source>
        <dbReference type="PIRNR" id="PIRNR001569"/>
    </source>
</evidence>
<dbReference type="InterPro" id="IPR035983">
    <property type="entry name" value="Hect_E3_ubiquitin_ligase"/>
</dbReference>
<reference evidence="17 18" key="1">
    <citation type="submission" date="2025-04" db="UniProtKB">
        <authorList>
            <consortium name="RefSeq"/>
        </authorList>
    </citation>
    <scope>IDENTIFICATION</scope>
</reference>
<dbReference type="GeneID" id="116289519"/>
<dbReference type="InterPro" id="IPR050409">
    <property type="entry name" value="E3_ubiq-protein_ligase"/>
</dbReference>
<keyword evidence="4 9" id="KW-0808">Transferase</keyword>
<dbReference type="InterPro" id="IPR000569">
    <property type="entry name" value="HECT_dom"/>
</dbReference>
<evidence type="ECO:0000256" key="1">
    <source>
        <dbReference type="ARBA" id="ARBA00000885"/>
    </source>
</evidence>
<dbReference type="SUPFAM" id="SSF49562">
    <property type="entry name" value="C2 domain (Calcium/lipid-binding domain, CaLB)"/>
    <property type="match status" value="1"/>
</dbReference>
<dbReference type="KEGG" id="aten:116289519"/>
<dbReference type="PROSITE" id="PS01159">
    <property type="entry name" value="WW_DOMAIN_1"/>
    <property type="match status" value="2"/>
</dbReference>
<feature type="domain" description="HECT" evidence="15">
    <location>
        <begin position="497"/>
        <end position="831"/>
    </location>
</feature>
<dbReference type="CDD" id="cd00078">
    <property type="entry name" value="HECTc"/>
    <property type="match status" value="1"/>
</dbReference>
<dbReference type="PANTHER" id="PTHR11254">
    <property type="entry name" value="HECT DOMAIN UBIQUITIN-PROTEIN LIGASE"/>
    <property type="match status" value="1"/>
</dbReference>
<dbReference type="Proteomes" id="UP000515163">
    <property type="component" value="Unplaced"/>
</dbReference>
<dbReference type="SMART" id="SM00239">
    <property type="entry name" value="C2"/>
    <property type="match status" value="1"/>
</dbReference>
<feature type="domain" description="C2" evidence="13">
    <location>
        <begin position="1"/>
        <end position="115"/>
    </location>
</feature>
<dbReference type="CDD" id="cd04021">
    <property type="entry name" value="C2_E3_ubiquitin_ligase"/>
    <property type="match status" value="1"/>
</dbReference>
<sequence length="831" mass="95465">MVDTPSTGQSSQFSQLKVTVSRAKLKEQNGWFSKGEPYVKLIVDSKAPPKKTEAVKKTWEPVWNESFTILVMPYSILEFEINNRFALKSDVPLGSTKIDLNDTLHKNNGKLNACSIKLPIMFNKNGTKVQTGDLDVILDGLTINMRQFPRRRGKVSSNGSAVDGAGSSRAAVNNGDVCRRDNRSSHDQRQRPVSTSALSGPSSVGQPSSGSNARSSLSLATTAGAADTTTTPSNSNMTLGPPSSRPPPPQRAPTGPEEPLPPGWEQRVDPHGRIYYVDHNTRTTAWERPQPLPHGWERRTDSRGRTYYVDHNTRTTTWQRPTVESIRNYEHWQTQNRAMLNTERQHFQQRFLLPMGPTAAPQETDQLGPLPPGWEKRVESNGRVYFVNHNTRTTHWEDPRAQAAVKDEPLPQGWEMRYTNEGIPYFVDHTTRTTSFTDPRMPPPAIVGGPTYERSFRWKVGQFRHLCQANALPSHVKITVNRNNLFEDSFSQVMRYQPHDLRRRLYIIFKGEEGLDYGGVAREWFFLLSHEVLNPMYCLFEYANKNNYSLQINAASSVNPDHLMYFRFIGRLIAMALYHGKFIDRGFTLPFYKRMLNKKLSMKDLESIDPEFYNSLVWIKENNIEECGLEMFFAVDMELLGKVTSHDLKPGGSEIEVTEDNKDEYILLMTEWRLNRGIEEQTKAFLEGLNEVVPLYWIQYFDEKEMELMLCGMQEIDIEDWQQNTVYRHYTRNSKQIMWFWQAVKAFDNEKRTRLLQFVTGTCRLPVGGFAELMGSNGPQKFCIEKVGKETWLPRSHTCFNRLDLPPYKSYEQLVEKLTFAVEETEGFAQE</sequence>
<dbReference type="GO" id="GO:0016567">
    <property type="term" value="P:protein ubiquitination"/>
    <property type="evidence" value="ECO:0007669"/>
    <property type="project" value="UniProtKB-UniPathway"/>
</dbReference>
<evidence type="ECO:0000259" key="15">
    <source>
        <dbReference type="PROSITE" id="PS50237"/>
    </source>
</evidence>
<evidence type="ECO:0000313" key="18">
    <source>
        <dbReference type="RefSeq" id="XP_031552333.1"/>
    </source>
</evidence>
<feature type="domain" description="WW" evidence="14">
    <location>
        <begin position="290"/>
        <end position="323"/>
    </location>
</feature>
<feature type="domain" description="WW" evidence="14">
    <location>
        <begin position="408"/>
        <end position="441"/>
    </location>
</feature>
<keyword evidence="16" id="KW-1185">Reference proteome</keyword>
<evidence type="ECO:0000313" key="17">
    <source>
        <dbReference type="RefSeq" id="XP_031552325.1"/>
    </source>
</evidence>
<dbReference type="FunFam" id="3.90.1750.10:FF:000002">
    <property type="entry name" value="E3 ubiquitin-protein ligase"/>
    <property type="match status" value="1"/>
</dbReference>
<evidence type="ECO:0000256" key="5">
    <source>
        <dbReference type="ARBA" id="ARBA00022737"/>
    </source>
</evidence>
<dbReference type="PROSITE" id="PS50004">
    <property type="entry name" value="C2"/>
    <property type="match status" value="1"/>
</dbReference>
<comment type="subcellular location">
    <subcellularLocation>
        <location evidence="2">Nucleus</location>
    </subcellularLocation>
</comment>
<feature type="domain" description="WW" evidence="14">
    <location>
        <begin position="258"/>
        <end position="291"/>
    </location>
</feature>
<dbReference type="FunFam" id="2.20.70.10:FF:000009">
    <property type="entry name" value="E3 ubiquitin-protein ligase"/>
    <property type="match status" value="1"/>
</dbReference>
<dbReference type="Gene3D" id="3.30.2410.10">
    <property type="entry name" value="Hect, E3 ligase catalytic domain"/>
    <property type="match status" value="1"/>
</dbReference>
<dbReference type="GO" id="GO:0005634">
    <property type="term" value="C:nucleus"/>
    <property type="evidence" value="ECO:0007669"/>
    <property type="project" value="UniProtKB-SubCell"/>
</dbReference>
<dbReference type="PIRSF" id="PIRSF001569">
    <property type="entry name" value="E3_ub_ligase_SMURF1"/>
    <property type="match status" value="1"/>
</dbReference>
<evidence type="ECO:0000256" key="12">
    <source>
        <dbReference type="SAM" id="MobiDB-lite"/>
    </source>
</evidence>
<dbReference type="PANTHER" id="PTHR11254:SF429">
    <property type="entry name" value="E3 UBIQUITIN-PROTEIN LIGASE SU(DX)"/>
    <property type="match status" value="1"/>
</dbReference>
<feature type="active site" description="Glycyl thioester intermediate" evidence="10 11">
    <location>
        <position position="799"/>
    </location>
</feature>
<comment type="pathway">
    <text evidence="3 9">Protein modification; protein ubiquitination.</text>
</comment>
<dbReference type="FunFam" id="3.90.1750.10:FF:000026">
    <property type="entry name" value="E3 ubiquitin-protein ligase HACE1"/>
    <property type="match status" value="1"/>
</dbReference>
<dbReference type="RefSeq" id="XP_031552333.1">
    <property type="nucleotide sequence ID" value="XM_031696473.1"/>
</dbReference>
<dbReference type="PROSITE" id="PS50237">
    <property type="entry name" value="HECT"/>
    <property type="match status" value="1"/>
</dbReference>
<dbReference type="InterPro" id="IPR035892">
    <property type="entry name" value="C2_domain_sf"/>
</dbReference>
<proteinExistence type="predicted"/>
<feature type="compositionally biased region" description="Low complexity" evidence="12">
    <location>
        <begin position="199"/>
        <end position="233"/>
    </location>
</feature>
<evidence type="ECO:0000256" key="10">
    <source>
        <dbReference type="PIRSR" id="PIRSR001569-1"/>
    </source>
</evidence>
<organism evidence="16 18">
    <name type="scientific">Actinia tenebrosa</name>
    <name type="common">Australian red waratah sea anemone</name>
    <dbReference type="NCBI Taxonomy" id="6105"/>
    <lineage>
        <taxon>Eukaryota</taxon>
        <taxon>Metazoa</taxon>
        <taxon>Cnidaria</taxon>
        <taxon>Anthozoa</taxon>
        <taxon>Hexacorallia</taxon>
        <taxon>Actiniaria</taxon>
        <taxon>Actiniidae</taxon>
        <taxon>Actinia</taxon>
    </lineage>
</organism>
<dbReference type="UniPathway" id="UPA00143"/>
<evidence type="ECO:0000256" key="8">
    <source>
        <dbReference type="ARBA" id="ARBA00023242"/>
    </source>
</evidence>
<gene>
    <name evidence="17 18" type="primary">LOC116289519</name>
</gene>
<dbReference type="InterPro" id="IPR000008">
    <property type="entry name" value="C2_dom"/>
</dbReference>
<dbReference type="GO" id="GO:0061630">
    <property type="term" value="F:ubiquitin protein ligase activity"/>
    <property type="evidence" value="ECO:0007669"/>
    <property type="project" value="UniProtKB-EC"/>
</dbReference>
<dbReference type="SUPFAM" id="SSF56204">
    <property type="entry name" value="Hect, E3 ligase catalytic domain"/>
    <property type="match status" value="1"/>
</dbReference>
<dbReference type="InterPro" id="IPR036020">
    <property type="entry name" value="WW_dom_sf"/>
</dbReference>
<dbReference type="Pfam" id="PF00632">
    <property type="entry name" value="HECT"/>
    <property type="match status" value="1"/>
</dbReference>
<comment type="catalytic activity">
    <reaction evidence="1 9">
        <text>S-ubiquitinyl-[E2 ubiquitin-conjugating enzyme]-L-cysteine + [acceptor protein]-L-lysine = [E2 ubiquitin-conjugating enzyme]-L-cysteine + N(6)-ubiquitinyl-[acceptor protein]-L-lysine.</text>
        <dbReference type="EC" id="2.3.2.26"/>
    </reaction>
</comment>
<evidence type="ECO:0000256" key="4">
    <source>
        <dbReference type="ARBA" id="ARBA00022679"/>
    </source>
</evidence>
<dbReference type="Gene3D" id="3.30.2160.10">
    <property type="entry name" value="Hect, E3 ligase catalytic domain"/>
    <property type="match status" value="1"/>
</dbReference>
<keyword evidence="5" id="KW-0677">Repeat</keyword>
<evidence type="ECO:0000256" key="6">
    <source>
        <dbReference type="ARBA" id="ARBA00022786"/>
    </source>
</evidence>
<dbReference type="Pfam" id="PF00397">
    <property type="entry name" value="WW"/>
    <property type="match status" value="4"/>
</dbReference>
<evidence type="ECO:0000256" key="11">
    <source>
        <dbReference type="PROSITE-ProRule" id="PRU00104"/>
    </source>
</evidence>
<feature type="compositionally biased region" description="Pro residues" evidence="12">
    <location>
        <begin position="243"/>
        <end position="262"/>
    </location>
</feature>
<dbReference type="CDD" id="cd00201">
    <property type="entry name" value="WW"/>
    <property type="match status" value="4"/>
</dbReference>
<dbReference type="PROSITE" id="PS50020">
    <property type="entry name" value="WW_DOMAIN_2"/>
    <property type="match status" value="4"/>
</dbReference>
<dbReference type="SMART" id="SM00119">
    <property type="entry name" value="HECTc"/>
    <property type="match status" value="1"/>
</dbReference>
<protein>
    <recommendedName>
        <fullName evidence="9">E3 ubiquitin-protein ligase</fullName>
        <ecNumber evidence="9">2.3.2.26</ecNumber>
    </recommendedName>
</protein>
<dbReference type="EC" id="2.3.2.26" evidence="9"/>
<dbReference type="SMART" id="SM00456">
    <property type="entry name" value="WW"/>
    <property type="match status" value="4"/>
</dbReference>
<feature type="compositionally biased region" description="Basic and acidic residues" evidence="12">
    <location>
        <begin position="177"/>
        <end position="190"/>
    </location>
</feature>
<evidence type="ECO:0000259" key="14">
    <source>
        <dbReference type="PROSITE" id="PS50020"/>
    </source>
</evidence>
<dbReference type="OrthoDB" id="423283at2759"/>
<evidence type="ECO:0000256" key="7">
    <source>
        <dbReference type="ARBA" id="ARBA00022843"/>
    </source>
</evidence>
<dbReference type="Gene3D" id="3.90.1750.10">
    <property type="entry name" value="Hect, E3 ligase catalytic domains"/>
    <property type="match status" value="1"/>
</dbReference>
<dbReference type="FunFam" id="3.30.2160.10:FF:000003">
    <property type="entry name" value="E3 ubiquitin-protein ligase"/>
    <property type="match status" value="1"/>
</dbReference>
<dbReference type="GO" id="GO:0043161">
    <property type="term" value="P:proteasome-mediated ubiquitin-dependent protein catabolic process"/>
    <property type="evidence" value="ECO:0007669"/>
    <property type="project" value="TreeGrafter"/>
</dbReference>
<keyword evidence="7" id="KW-0832">Ubl conjugation</keyword>
<dbReference type="RefSeq" id="XP_031552325.1">
    <property type="nucleotide sequence ID" value="XM_031696465.1"/>
</dbReference>
<evidence type="ECO:0000259" key="13">
    <source>
        <dbReference type="PROSITE" id="PS50004"/>
    </source>
</evidence>
<dbReference type="Gene3D" id="2.20.70.10">
    <property type="match status" value="3"/>
</dbReference>
<dbReference type="GO" id="GO:0005737">
    <property type="term" value="C:cytoplasm"/>
    <property type="evidence" value="ECO:0007669"/>
    <property type="project" value="UniProtKB-ARBA"/>
</dbReference>
<dbReference type="InterPro" id="IPR001202">
    <property type="entry name" value="WW_dom"/>
</dbReference>
<evidence type="ECO:0000256" key="2">
    <source>
        <dbReference type="ARBA" id="ARBA00004123"/>
    </source>
</evidence>
<accession>A0A6P8HB38</accession>
<dbReference type="SUPFAM" id="SSF51045">
    <property type="entry name" value="WW domain"/>
    <property type="match status" value="4"/>
</dbReference>
<dbReference type="Gene3D" id="2.60.40.150">
    <property type="entry name" value="C2 domain"/>
    <property type="match status" value="1"/>
</dbReference>